<sequence>MKNLYYSIAFILLISVNLGCRPAKITPKLTSADITKVINQMMVEMIHDVTNPPLAARFFAYTCISGYEVLSQNDPKMQQLDTILNGYPAIKAPSVTTGFDTRLSAVFAMVATASKLQPSGAALKVFEQKLIDSCINAGFSQGKIDSSLKYGQQISAQLLAYAKSDGYNKISNYKRYTLKGTPGSWDPTPPAYIAAVEPYFRTVRPLTLKSSGQFIPVPPVPFSTDKTSAFYKYLLQCHSLDADSLSADQRTVAAFWDCNPFAVQDNGHMQIGLKKISPGAHWMGITGIACKKAGVDFERAMRVNTMVAIGLMDSFISCWNEKYKTNRIRPETAIHKYMDARWHSFLQTPPFPEYLSGHSFISSTAAAILTSFFGDNFKYTDDVEVAFGIPPREFSSFNKAAVEAGYSRLLGGIHFQDGISNGKMQGELVGAWVLGKFTGKTPVTK</sequence>
<reference evidence="2 3" key="1">
    <citation type="submission" date="2020-09" db="EMBL/GenBank/DDBJ databases">
        <title>Novel species of Mucilaginibacter isolated from a glacier on the Tibetan Plateau.</title>
        <authorList>
            <person name="Liu Q."/>
            <person name="Xin Y.-H."/>
        </authorList>
    </citation>
    <scope>NUCLEOTIDE SEQUENCE [LARGE SCALE GENOMIC DNA]</scope>
    <source>
        <strain evidence="2 3">ZT4R22</strain>
    </source>
</reference>
<dbReference type="Gene3D" id="1.10.606.20">
    <property type="match status" value="1"/>
</dbReference>
<dbReference type="Pfam" id="PF01569">
    <property type="entry name" value="PAP2"/>
    <property type="match status" value="1"/>
</dbReference>
<evidence type="ECO:0000313" key="2">
    <source>
        <dbReference type="EMBL" id="MBD1362460.1"/>
    </source>
</evidence>
<dbReference type="CDD" id="cd03398">
    <property type="entry name" value="PAP2_haloperoxidase"/>
    <property type="match status" value="1"/>
</dbReference>
<keyword evidence="3" id="KW-1185">Reference proteome</keyword>
<feature type="domain" description="Phosphatidic acid phosphatase type 2/haloperoxidase" evidence="1">
    <location>
        <begin position="316"/>
        <end position="434"/>
    </location>
</feature>
<dbReference type="InterPro" id="IPR036938">
    <property type="entry name" value="PAP2/HPO_sf"/>
</dbReference>
<organism evidence="2 3">
    <name type="scientific">Mucilaginibacter pankratovii</name>
    <dbReference type="NCBI Taxonomy" id="2772110"/>
    <lineage>
        <taxon>Bacteria</taxon>
        <taxon>Pseudomonadati</taxon>
        <taxon>Bacteroidota</taxon>
        <taxon>Sphingobacteriia</taxon>
        <taxon>Sphingobacteriales</taxon>
        <taxon>Sphingobacteriaceae</taxon>
        <taxon>Mucilaginibacter</taxon>
    </lineage>
</organism>
<comment type="caution">
    <text evidence="2">The sequence shown here is derived from an EMBL/GenBank/DDBJ whole genome shotgun (WGS) entry which is preliminary data.</text>
</comment>
<dbReference type="RefSeq" id="WP_191187143.1">
    <property type="nucleotide sequence ID" value="NZ_JACWMY010000001.1"/>
</dbReference>
<dbReference type="PANTHER" id="PTHR34599:SF2">
    <property type="entry name" value="TRAF-TYPE DOMAIN-CONTAINING PROTEIN"/>
    <property type="match status" value="1"/>
</dbReference>
<dbReference type="InterPro" id="IPR000326">
    <property type="entry name" value="PAP2/HPO"/>
</dbReference>
<dbReference type="SUPFAM" id="SSF48317">
    <property type="entry name" value="Acid phosphatase/Vanadium-dependent haloperoxidase"/>
    <property type="match status" value="1"/>
</dbReference>
<dbReference type="EMBL" id="JACWMY010000001">
    <property type="protein sequence ID" value="MBD1362460.1"/>
    <property type="molecule type" value="Genomic_DNA"/>
</dbReference>
<gene>
    <name evidence="2" type="ORF">IDJ77_01440</name>
</gene>
<dbReference type="Proteomes" id="UP000606600">
    <property type="component" value="Unassembled WGS sequence"/>
</dbReference>
<proteinExistence type="predicted"/>
<protein>
    <submittedName>
        <fullName evidence="2">Vanadium-dependent haloperoxidase</fullName>
    </submittedName>
</protein>
<name>A0ABR7WJG1_9SPHI</name>
<dbReference type="PANTHER" id="PTHR34599">
    <property type="entry name" value="PEROXIDASE-RELATED"/>
    <property type="match status" value="1"/>
</dbReference>
<accession>A0ABR7WJG1</accession>
<dbReference type="InterPro" id="IPR052559">
    <property type="entry name" value="V-haloperoxidase"/>
</dbReference>
<evidence type="ECO:0000259" key="1">
    <source>
        <dbReference type="Pfam" id="PF01569"/>
    </source>
</evidence>
<evidence type="ECO:0000313" key="3">
    <source>
        <dbReference type="Proteomes" id="UP000606600"/>
    </source>
</evidence>